<reference evidence="1" key="2">
    <citation type="submission" date="2020-09" db="EMBL/GenBank/DDBJ databases">
        <authorList>
            <person name="Sun Q."/>
            <person name="Ohkuma M."/>
        </authorList>
    </citation>
    <scope>NUCLEOTIDE SEQUENCE</scope>
    <source>
        <strain evidence="1">JCM 4633</strain>
    </source>
</reference>
<dbReference type="Proteomes" id="UP000646244">
    <property type="component" value="Unassembled WGS sequence"/>
</dbReference>
<reference evidence="1" key="1">
    <citation type="journal article" date="2014" name="Int. J. Syst. Evol. Microbiol.">
        <title>Complete genome sequence of Corynebacterium casei LMG S-19264T (=DSM 44701T), isolated from a smear-ripened cheese.</title>
        <authorList>
            <consortium name="US DOE Joint Genome Institute (JGI-PGF)"/>
            <person name="Walter F."/>
            <person name="Albersmeier A."/>
            <person name="Kalinowski J."/>
            <person name="Ruckert C."/>
        </authorList>
    </citation>
    <scope>NUCLEOTIDE SEQUENCE</scope>
    <source>
        <strain evidence="1">JCM 4633</strain>
    </source>
</reference>
<dbReference type="AlphaFoldDB" id="A0A918WR54"/>
<accession>A0A918WR54</accession>
<organism evidence="1 2">
    <name type="scientific">Streptomyces cinnamoneus</name>
    <name type="common">Streptoverticillium cinnamoneum</name>
    <dbReference type="NCBI Taxonomy" id="53446"/>
    <lineage>
        <taxon>Bacteria</taxon>
        <taxon>Bacillati</taxon>
        <taxon>Actinomycetota</taxon>
        <taxon>Actinomycetes</taxon>
        <taxon>Kitasatosporales</taxon>
        <taxon>Streptomycetaceae</taxon>
        <taxon>Streptomyces</taxon>
        <taxon>Streptomyces cinnamoneus group</taxon>
    </lineage>
</organism>
<dbReference type="RefSeq" id="WP_190113112.1">
    <property type="nucleotide sequence ID" value="NZ_BMVB01000038.1"/>
</dbReference>
<sequence length="146" mass="16492">MPPRSAGPEREKRSAAADRHADAIRIALMEAAPARLTSKRLMAATELSRSQLVRGIAALKELCAERGWPPLLWTRGKGYHFCLDEEAPEAWEVEWADIKSRQIRRVLCGVMAPHAHHYPKGRWVQYVVAQINAIQHALDMIAHPQM</sequence>
<dbReference type="EMBL" id="BMVB01000038">
    <property type="protein sequence ID" value="GHC72958.1"/>
    <property type="molecule type" value="Genomic_DNA"/>
</dbReference>
<evidence type="ECO:0008006" key="3">
    <source>
        <dbReference type="Google" id="ProtNLM"/>
    </source>
</evidence>
<comment type="caution">
    <text evidence="1">The sequence shown here is derived from an EMBL/GenBank/DDBJ whole genome shotgun (WGS) entry which is preliminary data.</text>
</comment>
<evidence type="ECO:0000313" key="2">
    <source>
        <dbReference type="Proteomes" id="UP000646244"/>
    </source>
</evidence>
<gene>
    <name evidence="1" type="ORF">GCM10010507_60210</name>
</gene>
<proteinExistence type="predicted"/>
<protein>
    <recommendedName>
        <fullName evidence="3">RacP protein</fullName>
    </recommendedName>
</protein>
<name>A0A918WR54_STRCJ</name>
<evidence type="ECO:0000313" key="1">
    <source>
        <dbReference type="EMBL" id="GHC72958.1"/>
    </source>
</evidence>